<dbReference type="GeneID" id="80531855"/>
<reference evidence="14" key="1">
    <citation type="submission" date="2018-06" db="EMBL/GenBank/DDBJ databases">
        <title>Metagenomic Sequencing for Combined Detection of RNA and DNA Viruses in Respiratory Samples From Pediatric Patients.</title>
        <authorList>
            <person name="van Boheemen S."/>
            <person name="van Rijn-Klink A.L."/>
            <person name="Pappas N."/>
            <person name="Carbo E.C."/>
            <person name="van 't Hof P."/>
            <person name="Vorderman R.H.P."/>
            <person name="Mei H."/>
            <person name="Claas E.C.J."/>
            <person name="Kroes A.C.M."/>
            <person name="de Vries J.J.C."/>
        </authorList>
    </citation>
    <scope>NUCLEOTIDE SEQUENCE [LARGE SCALE GENOMIC DNA]</scope>
</reference>
<dbReference type="Proteomes" id="UP000326297">
    <property type="component" value="Segment"/>
</dbReference>
<dbReference type="KEGG" id="vg:80531855"/>
<feature type="transmembrane region" description="Helical" evidence="13">
    <location>
        <begin position="98"/>
        <end position="121"/>
    </location>
</feature>
<keyword evidence="6" id="KW-1043">Host membrane</keyword>
<evidence type="ECO:0000256" key="12">
    <source>
        <dbReference type="ARBA" id="ARBA00023180"/>
    </source>
</evidence>
<evidence type="ECO:0000256" key="2">
    <source>
        <dbReference type="ARBA" id="ARBA00022562"/>
    </source>
</evidence>
<organism evidence="14 15">
    <name type="scientific">Phocid alphaherpesvirus 1</name>
    <dbReference type="NCBI Taxonomy" id="47418"/>
    <lineage>
        <taxon>Viruses</taxon>
        <taxon>Duplodnaviria</taxon>
        <taxon>Heunggongvirae</taxon>
        <taxon>Peploviricota</taxon>
        <taxon>Herviviricetes</taxon>
        <taxon>Herpesvirales</taxon>
        <taxon>Orthoherpesviridae</taxon>
        <taxon>Alphaherpesvirinae</taxon>
        <taxon>Varicellovirus</taxon>
        <taxon>Varicellovirus phocidalpha1</taxon>
    </lineage>
</organism>
<evidence type="ECO:0000256" key="1">
    <source>
        <dbReference type="ARBA" id="ARBA00003017"/>
    </source>
</evidence>
<evidence type="ECO:0000256" key="5">
    <source>
        <dbReference type="ARBA" id="ARBA00022844"/>
    </source>
</evidence>
<evidence type="ECO:0000256" key="11">
    <source>
        <dbReference type="ARBA" id="ARBA00023157"/>
    </source>
</evidence>
<sequence>MMSPYENYPAEVIGNIFDNISWRTWLIQMFSFALVSIILFITLISASIPQAGYPCFYGSVVNYNVNMSLVPKGKIMTHQYLSENIPTVFLETPTTVTFIYFTSLTMAMISLFFIISAFIIYREFKSGAVKESMSKVSSMISPPATILFGTLSLWLLQSVIILLSHKLLILAAVTYTTHYIFLTLFCICFTCLGVTSSQYTKNIHIMKKNNTKLHKLVGPVRAVIVNFIFGVLGISTVMVSLMIGIILSHTFHTNVWQSVAVSTGFFISLSLIFMILAEVIFSYYNHILIGPSFGILIASGAFGVSINDYFNRFYAIIMVQHPSIIITTKVLIGIIAVISIIMMFVRIIRSCLYHKKKNTNFYGNVQKAKKNVHKFINNRRQKMRKSKDRALLSDTDDEVIYENVNNFVNDGYESEESIYE</sequence>
<keyword evidence="3 13" id="KW-0812">Transmembrane</keyword>
<keyword evidence="10 13" id="KW-0472">Membrane</keyword>
<feature type="transmembrane region" description="Helical" evidence="13">
    <location>
        <begin position="216"/>
        <end position="249"/>
    </location>
</feature>
<keyword evidence="9" id="KW-1039">Host endosome</keyword>
<dbReference type="RefSeq" id="YP_010794840.1">
    <property type="nucleotide sequence ID" value="NC_075562.1"/>
</dbReference>
<evidence type="ECO:0000256" key="8">
    <source>
        <dbReference type="ARBA" id="ARBA00022989"/>
    </source>
</evidence>
<dbReference type="InterPro" id="IPR000785">
    <property type="entry name" value="Herpes_glycop_M"/>
</dbReference>
<evidence type="ECO:0000313" key="15">
    <source>
        <dbReference type="Proteomes" id="UP000326297"/>
    </source>
</evidence>
<keyword evidence="4" id="KW-1040">Host Golgi apparatus</keyword>
<accession>A0A482F3I4</accession>
<comment type="function">
    <text evidence="1">Envelope glycoprotein important for virion assembly and egress. Plays a role in the correct incorporation of gH-gL into virion membrane. Directs the glycoprotein N (gN) to the host trans-Golgi network.</text>
</comment>
<name>A0A482F3I4_9ALPH</name>
<feature type="transmembrane region" description="Helical" evidence="13">
    <location>
        <begin position="142"/>
        <end position="163"/>
    </location>
</feature>
<dbReference type="GO" id="GO:0019031">
    <property type="term" value="C:viral envelope"/>
    <property type="evidence" value="ECO:0007669"/>
    <property type="project" value="UniProtKB-KW"/>
</dbReference>
<proteinExistence type="inferred from homology"/>
<feature type="transmembrane region" description="Helical" evidence="13">
    <location>
        <begin position="283"/>
        <end position="304"/>
    </location>
</feature>
<evidence type="ECO:0000256" key="9">
    <source>
        <dbReference type="ARBA" id="ARBA00023046"/>
    </source>
</evidence>
<evidence type="ECO:0000256" key="13">
    <source>
        <dbReference type="SAM" id="Phobius"/>
    </source>
</evidence>
<dbReference type="Pfam" id="PF01528">
    <property type="entry name" value="Herpes_glycop"/>
    <property type="match status" value="1"/>
</dbReference>
<keyword evidence="12" id="KW-0325">Glycoprotein</keyword>
<feature type="transmembrane region" description="Helical" evidence="13">
    <location>
        <begin position="255"/>
        <end position="276"/>
    </location>
</feature>
<evidence type="ECO:0000313" key="14">
    <source>
        <dbReference type="EMBL" id="QBN85129.1"/>
    </source>
</evidence>
<evidence type="ECO:0000256" key="6">
    <source>
        <dbReference type="ARBA" id="ARBA00022870"/>
    </source>
</evidence>
<evidence type="ECO:0000256" key="3">
    <source>
        <dbReference type="ARBA" id="ARBA00022692"/>
    </source>
</evidence>
<dbReference type="HAMAP" id="MF_04035">
    <property type="entry name" value="HSV_GM"/>
    <property type="match status" value="1"/>
</dbReference>
<keyword evidence="2" id="KW-1048">Host nucleus</keyword>
<evidence type="ECO:0000256" key="7">
    <source>
        <dbReference type="ARBA" id="ARBA00022879"/>
    </source>
</evidence>
<gene>
    <name evidence="14" type="primary">UL10</name>
</gene>
<keyword evidence="15" id="KW-1185">Reference proteome</keyword>
<dbReference type="EMBL" id="MH509440">
    <property type="protein sequence ID" value="QBN85129.1"/>
    <property type="molecule type" value="Genomic_DNA"/>
</dbReference>
<dbReference type="PRINTS" id="PR00333">
    <property type="entry name" value="HSVINTEGRLMP"/>
</dbReference>
<keyword evidence="11" id="KW-1015">Disulfide bond</keyword>
<feature type="transmembrane region" description="Helical" evidence="13">
    <location>
        <begin position="25"/>
        <end position="48"/>
    </location>
</feature>
<keyword evidence="5" id="KW-0946">Virion</keyword>
<keyword evidence="8 13" id="KW-1133">Transmembrane helix</keyword>
<feature type="transmembrane region" description="Helical" evidence="13">
    <location>
        <begin position="324"/>
        <end position="348"/>
    </location>
</feature>
<keyword evidence="7" id="KW-0261">Viral envelope protein</keyword>
<protein>
    <submittedName>
        <fullName evidence="14">Envelope glycoprotein M-like protein</fullName>
    </submittedName>
</protein>
<feature type="transmembrane region" description="Helical" evidence="13">
    <location>
        <begin position="169"/>
        <end position="195"/>
    </location>
</feature>
<evidence type="ECO:0000256" key="4">
    <source>
        <dbReference type="ARBA" id="ARBA00022812"/>
    </source>
</evidence>
<evidence type="ECO:0000256" key="10">
    <source>
        <dbReference type="ARBA" id="ARBA00023136"/>
    </source>
</evidence>